<evidence type="ECO:0000313" key="2">
    <source>
        <dbReference type="Proteomes" id="UP000429523"/>
    </source>
</evidence>
<evidence type="ECO:0000313" key="1">
    <source>
        <dbReference type="EMBL" id="KAE8927601.1"/>
    </source>
</evidence>
<protein>
    <submittedName>
        <fullName evidence="1">Uncharacterized protein</fullName>
    </submittedName>
</protein>
<dbReference type="EMBL" id="QXGF01001821">
    <property type="protein sequence ID" value="KAE8927601.1"/>
    <property type="molecule type" value="Genomic_DNA"/>
</dbReference>
<gene>
    <name evidence="1" type="ORF">PF009_g22238</name>
</gene>
<reference evidence="1 2" key="1">
    <citation type="submission" date="2018-08" db="EMBL/GenBank/DDBJ databases">
        <title>Genomic investigation of the strawberry pathogen Phytophthora fragariae indicates pathogenicity is determined by transcriptional variation in three key races.</title>
        <authorList>
            <person name="Adams T.M."/>
            <person name="Armitage A.D."/>
            <person name="Sobczyk M.K."/>
            <person name="Bates H.J."/>
            <person name="Dunwell J.M."/>
            <person name="Nellist C.F."/>
            <person name="Harrison R.J."/>
        </authorList>
    </citation>
    <scope>NUCLEOTIDE SEQUENCE [LARGE SCALE GENOMIC DNA]</scope>
    <source>
        <strain evidence="1 2">NOV-9</strain>
    </source>
</reference>
<comment type="caution">
    <text evidence="1">The sequence shown here is derived from an EMBL/GenBank/DDBJ whole genome shotgun (WGS) entry which is preliminary data.</text>
</comment>
<dbReference type="AlphaFoldDB" id="A0A6A3E6W4"/>
<accession>A0A6A3E6W4</accession>
<organism evidence="1 2">
    <name type="scientific">Phytophthora fragariae</name>
    <dbReference type="NCBI Taxonomy" id="53985"/>
    <lineage>
        <taxon>Eukaryota</taxon>
        <taxon>Sar</taxon>
        <taxon>Stramenopiles</taxon>
        <taxon>Oomycota</taxon>
        <taxon>Peronosporomycetes</taxon>
        <taxon>Peronosporales</taxon>
        <taxon>Peronosporaceae</taxon>
        <taxon>Phytophthora</taxon>
    </lineage>
</organism>
<name>A0A6A3E6W4_9STRA</name>
<sequence length="98" mass="10459">MESSGTARQRAAEWGVRNGHQGLHARSIQVQAEGSMALRAADLVADDVVVETSMSTLLVAWSSSLRSRLLAPRLFASRLFTSRLFAGGSSVMPVPMAS</sequence>
<proteinExistence type="predicted"/>
<dbReference type="Proteomes" id="UP000429523">
    <property type="component" value="Unassembled WGS sequence"/>
</dbReference>